<sequence length="99" mass="11508">MCLIRRACTRVCSLENKSAIPRRVKLFMRLRRHKNNNNKQKTGNIPRCARKTREKQWKEVDLSVCVCVGGWGGCHFFIMKRVKAHAHGGQQRELHPALI</sequence>
<comment type="caution">
    <text evidence="1">The sequence shown here is derived from an EMBL/GenBank/DDBJ whole genome shotgun (WGS) entry which is preliminary data.</text>
</comment>
<evidence type="ECO:0000313" key="1">
    <source>
        <dbReference type="EMBL" id="MEQ2285480.1"/>
    </source>
</evidence>
<keyword evidence="2" id="KW-1185">Reference proteome</keyword>
<proteinExistence type="predicted"/>
<accession>A0ABV0XVH3</accession>
<gene>
    <name evidence="1" type="ORF">AMECASPLE_032259</name>
</gene>
<dbReference type="Proteomes" id="UP001469553">
    <property type="component" value="Unassembled WGS sequence"/>
</dbReference>
<name>A0ABV0XVH3_9TELE</name>
<dbReference type="EMBL" id="JAHRIP010013554">
    <property type="protein sequence ID" value="MEQ2285480.1"/>
    <property type="molecule type" value="Genomic_DNA"/>
</dbReference>
<reference evidence="1 2" key="1">
    <citation type="submission" date="2021-06" db="EMBL/GenBank/DDBJ databases">
        <authorList>
            <person name="Palmer J.M."/>
        </authorList>
    </citation>
    <scope>NUCLEOTIDE SEQUENCE [LARGE SCALE GENOMIC DNA]</scope>
    <source>
        <strain evidence="1 2">AS_MEX2019</strain>
        <tissue evidence="1">Muscle</tissue>
    </source>
</reference>
<evidence type="ECO:0000313" key="2">
    <source>
        <dbReference type="Proteomes" id="UP001469553"/>
    </source>
</evidence>
<organism evidence="1 2">
    <name type="scientific">Ameca splendens</name>
    <dbReference type="NCBI Taxonomy" id="208324"/>
    <lineage>
        <taxon>Eukaryota</taxon>
        <taxon>Metazoa</taxon>
        <taxon>Chordata</taxon>
        <taxon>Craniata</taxon>
        <taxon>Vertebrata</taxon>
        <taxon>Euteleostomi</taxon>
        <taxon>Actinopterygii</taxon>
        <taxon>Neopterygii</taxon>
        <taxon>Teleostei</taxon>
        <taxon>Neoteleostei</taxon>
        <taxon>Acanthomorphata</taxon>
        <taxon>Ovalentaria</taxon>
        <taxon>Atherinomorphae</taxon>
        <taxon>Cyprinodontiformes</taxon>
        <taxon>Goodeidae</taxon>
        <taxon>Ameca</taxon>
    </lineage>
</organism>
<protein>
    <submittedName>
        <fullName evidence="1">Uncharacterized protein</fullName>
    </submittedName>
</protein>